<organism evidence="2">
    <name type="scientific">viral metagenome</name>
    <dbReference type="NCBI Taxonomy" id="1070528"/>
    <lineage>
        <taxon>unclassified sequences</taxon>
        <taxon>metagenomes</taxon>
        <taxon>organismal metagenomes</taxon>
    </lineage>
</organism>
<name>A0A6C0EXH0_9ZZZZ</name>
<proteinExistence type="predicted"/>
<evidence type="ECO:0000256" key="1">
    <source>
        <dbReference type="SAM" id="Phobius"/>
    </source>
</evidence>
<dbReference type="EMBL" id="MN738979">
    <property type="protein sequence ID" value="QHT33856.1"/>
    <property type="molecule type" value="Genomic_DNA"/>
</dbReference>
<feature type="transmembrane region" description="Helical" evidence="1">
    <location>
        <begin position="6"/>
        <end position="23"/>
    </location>
</feature>
<keyword evidence="1" id="KW-0812">Transmembrane</keyword>
<sequence>MDTTFLSYLLLLIISSILVLYLYQISSTGYNNNNNKNTLLNDSFFPVILDTCSNKKTTGMPVHHIGPVKNFHQHFTKRTNNRSYNTAKGCGLPTGIPELGWRNMYLSNYTKNEVPDVDQFAGIPTRNFLDNLENVDNIYRKC</sequence>
<dbReference type="AlphaFoldDB" id="A0A6C0EXH0"/>
<accession>A0A6C0EXH0</accession>
<keyword evidence="1" id="KW-0472">Membrane</keyword>
<keyword evidence="1" id="KW-1133">Transmembrane helix</keyword>
<evidence type="ECO:0000313" key="2">
    <source>
        <dbReference type="EMBL" id="QHT33856.1"/>
    </source>
</evidence>
<reference evidence="2" key="1">
    <citation type="journal article" date="2020" name="Nature">
        <title>Giant virus diversity and host interactions through global metagenomics.</title>
        <authorList>
            <person name="Schulz F."/>
            <person name="Roux S."/>
            <person name="Paez-Espino D."/>
            <person name="Jungbluth S."/>
            <person name="Walsh D.A."/>
            <person name="Denef V.J."/>
            <person name="McMahon K.D."/>
            <person name="Konstantinidis K.T."/>
            <person name="Eloe-Fadrosh E.A."/>
            <person name="Kyrpides N.C."/>
            <person name="Woyke T."/>
        </authorList>
    </citation>
    <scope>NUCLEOTIDE SEQUENCE</scope>
    <source>
        <strain evidence="2">GVMAG-M-3300009161-52</strain>
    </source>
</reference>
<protein>
    <submittedName>
        <fullName evidence="2">Uncharacterized protein</fullName>
    </submittedName>
</protein>